<feature type="domain" description="Alpha-D-phosphohexomutase alpha/beta/alpha" evidence="9">
    <location>
        <begin position="235"/>
        <end position="328"/>
    </location>
</feature>
<proteinExistence type="inferred from homology"/>
<dbReference type="AlphaFoldDB" id="A0A1F6N2S2"/>
<comment type="cofactor">
    <cofactor evidence="1">
        <name>Mg(2+)</name>
        <dbReference type="ChEBI" id="CHEBI:18420"/>
    </cofactor>
</comment>
<dbReference type="InterPro" id="IPR005845">
    <property type="entry name" value="A-D-PHexomutase_a/b/a-II"/>
</dbReference>
<dbReference type="Gene3D" id="3.30.310.50">
    <property type="entry name" value="Alpha-D-phosphohexomutase, C-terminal domain"/>
    <property type="match status" value="1"/>
</dbReference>
<evidence type="ECO:0000259" key="8">
    <source>
        <dbReference type="Pfam" id="PF02878"/>
    </source>
</evidence>
<feature type="domain" description="Alpha-D-phosphohexomutase alpha/beta/alpha" evidence="10">
    <location>
        <begin position="341"/>
        <end position="461"/>
    </location>
</feature>
<feature type="domain" description="Alpha-D-phosphohexomutase alpha/beta/alpha" evidence="8">
    <location>
        <begin position="62"/>
        <end position="200"/>
    </location>
</feature>
<evidence type="ECO:0000256" key="1">
    <source>
        <dbReference type="ARBA" id="ARBA00001946"/>
    </source>
</evidence>
<dbReference type="InterPro" id="IPR016066">
    <property type="entry name" value="A-D-PHexomutase_CS"/>
</dbReference>
<evidence type="ECO:0000256" key="2">
    <source>
        <dbReference type="ARBA" id="ARBA00010231"/>
    </source>
</evidence>
<dbReference type="PANTHER" id="PTHR45745">
    <property type="entry name" value="PHOSPHOMANNOMUTASE 45A"/>
    <property type="match status" value="1"/>
</dbReference>
<dbReference type="Proteomes" id="UP000177040">
    <property type="component" value="Unassembled WGS sequence"/>
</dbReference>
<dbReference type="GO" id="GO:0008973">
    <property type="term" value="F:phosphopentomutase activity"/>
    <property type="evidence" value="ECO:0007669"/>
    <property type="project" value="TreeGrafter"/>
</dbReference>
<dbReference type="PANTHER" id="PTHR45745:SF1">
    <property type="entry name" value="PHOSPHOGLUCOMUTASE 2B-RELATED"/>
    <property type="match status" value="1"/>
</dbReference>
<keyword evidence="4 7" id="KW-0479">Metal-binding</keyword>
<evidence type="ECO:0000259" key="10">
    <source>
        <dbReference type="Pfam" id="PF02880"/>
    </source>
</evidence>
<protein>
    <recommendedName>
        <fullName evidence="13">Phosphomannomutase</fullName>
    </recommendedName>
</protein>
<dbReference type="GO" id="GO:0000287">
    <property type="term" value="F:magnesium ion binding"/>
    <property type="evidence" value="ECO:0007669"/>
    <property type="project" value="InterPro"/>
</dbReference>
<comment type="similarity">
    <text evidence="2 7">Belongs to the phosphohexose mutase family.</text>
</comment>
<comment type="caution">
    <text evidence="11">The sequence shown here is derived from an EMBL/GenBank/DDBJ whole genome shotgun (WGS) entry which is preliminary data.</text>
</comment>
<evidence type="ECO:0008006" key="13">
    <source>
        <dbReference type="Google" id="ProtNLM"/>
    </source>
</evidence>
<dbReference type="SUPFAM" id="SSF53738">
    <property type="entry name" value="Phosphoglucomutase, first 3 domains"/>
    <property type="match status" value="3"/>
</dbReference>
<keyword evidence="3" id="KW-0597">Phosphoprotein</keyword>
<dbReference type="SUPFAM" id="SSF55957">
    <property type="entry name" value="Phosphoglucomutase, C-terminal domain"/>
    <property type="match status" value="1"/>
</dbReference>
<dbReference type="Pfam" id="PF02880">
    <property type="entry name" value="PGM_PMM_III"/>
    <property type="match status" value="1"/>
</dbReference>
<dbReference type="Gene3D" id="3.40.120.10">
    <property type="entry name" value="Alpha-D-Glucose-1,6-Bisphosphate, subunit A, domain 3"/>
    <property type="match status" value="3"/>
</dbReference>
<evidence type="ECO:0000313" key="12">
    <source>
        <dbReference type="Proteomes" id="UP000177040"/>
    </source>
</evidence>
<dbReference type="GO" id="GO:0005975">
    <property type="term" value="P:carbohydrate metabolic process"/>
    <property type="evidence" value="ECO:0007669"/>
    <property type="project" value="InterPro"/>
</dbReference>
<dbReference type="CDD" id="cd05799">
    <property type="entry name" value="PGM2"/>
    <property type="match status" value="1"/>
</dbReference>
<evidence type="ECO:0000256" key="4">
    <source>
        <dbReference type="ARBA" id="ARBA00022723"/>
    </source>
</evidence>
<evidence type="ECO:0000256" key="3">
    <source>
        <dbReference type="ARBA" id="ARBA00022553"/>
    </source>
</evidence>
<dbReference type="EMBL" id="MFQH01000017">
    <property type="protein sequence ID" value="OGH78172.1"/>
    <property type="molecule type" value="Genomic_DNA"/>
</dbReference>
<evidence type="ECO:0000256" key="7">
    <source>
        <dbReference type="RuleBase" id="RU004326"/>
    </source>
</evidence>
<dbReference type="InterPro" id="IPR036900">
    <property type="entry name" value="A-D-PHexomutase_C_sf"/>
</dbReference>
<dbReference type="Pfam" id="PF02878">
    <property type="entry name" value="PGM_PMM_I"/>
    <property type="match status" value="1"/>
</dbReference>
<dbReference type="PROSITE" id="PS00710">
    <property type="entry name" value="PGM_PMM"/>
    <property type="match status" value="1"/>
</dbReference>
<evidence type="ECO:0000256" key="5">
    <source>
        <dbReference type="ARBA" id="ARBA00022842"/>
    </source>
</evidence>
<evidence type="ECO:0000256" key="6">
    <source>
        <dbReference type="ARBA" id="ARBA00023235"/>
    </source>
</evidence>
<keyword evidence="5 7" id="KW-0460">Magnesium</keyword>
<evidence type="ECO:0000259" key="9">
    <source>
        <dbReference type="Pfam" id="PF02879"/>
    </source>
</evidence>
<gene>
    <name evidence="11" type="ORF">A2983_03605</name>
</gene>
<name>A0A1F6N2S2_9BACT</name>
<dbReference type="InterPro" id="IPR005846">
    <property type="entry name" value="A-D-PHexomutase_a/b/a-III"/>
</dbReference>
<dbReference type="InterPro" id="IPR016055">
    <property type="entry name" value="A-D-PHexomutase_a/b/a-I/II/III"/>
</dbReference>
<reference evidence="11 12" key="1">
    <citation type="journal article" date="2016" name="Nat. Commun.">
        <title>Thousands of microbial genomes shed light on interconnected biogeochemical processes in an aquifer system.</title>
        <authorList>
            <person name="Anantharaman K."/>
            <person name="Brown C.T."/>
            <person name="Hug L.A."/>
            <person name="Sharon I."/>
            <person name="Castelle C.J."/>
            <person name="Probst A.J."/>
            <person name="Thomas B.C."/>
            <person name="Singh A."/>
            <person name="Wilkins M.J."/>
            <person name="Karaoz U."/>
            <person name="Brodie E.L."/>
            <person name="Williams K.H."/>
            <person name="Hubbard S.S."/>
            <person name="Banfield J.F."/>
        </authorList>
    </citation>
    <scope>NUCLEOTIDE SEQUENCE [LARGE SCALE GENOMIC DNA]</scope>
</reference>
<dbReference type="InterPro" id="IPR005844">
    <property type="entry name" value="A-D-PHexomutase_a/b/a-I"/>
</dbReference>
<dbReference type="GO" id="GO:0006166">
    <property type="term" value="P:purine ribonucleoside salvage"/>
    <property type="evidence" value="ECO:0007669"/>
    <property type="project" value="TreeGrafter"/>
</dbReference>
<sequence>MREGLSTILAQIKDKKVLSPEALVNLTIWLTREDMAEFRVEIFDLLNQGNYEHLEDAFYTRIKVGTGGIRGIIGVGSNRINRRTIAEAAQALADFIADFGGIAKQHSVVIGYEARTNAKEFAEMCAEVFAANDIKSYIFDGLRATPEISFAVRFLGATAGVQITASHNPRTDNGFKFYWSDGGQVVPPLDLKFMELVQKVDRIQYLKFSDGLRKNLITFIGKEIDEVYYQAIHGLSLSQSRSATIVFSPIHGAGIMNVLPVLRNAGYMVEVVPEQAVPDAQFPTAKGDLINPEYEEVMELPIKLAEKLEYDLAINSDPDADRIGVAAKKKMNESTVQFLTGNEIGIALAHFILSARQAKGELTSHHLLVETYVTTSLIGDIARRFGITVKDDLLVGFKFIGEVIEKLSDKKDFVFAAEESLGYLAGTFVRDKDAAIAALLLAELVSECKDKGQTLVGYLDDIYRVYGYYKNRLHMAEFPGKKGFQNIRRIMIGFRQKPPTDLAGIPILKVLDRLPEAQRSAETYKVGATGDQLTFIFSADEKTRVTVRPSGTEPKVKFYIQDRSDVVGDLEETRLHTDARVNLLTFDIIEYSRQFVRED</sequence>
<organism evidence="11 12">
    <name type="scientific">Candidatus Magasanikbacteria bacterium RIFCSPLOWO2_01_FULL_40_15</name>
    <dbReference type="NCBI Taxonomy" id="1798686"/>
    <lineage>
        <taxon>Bacteria</taxon>
        <taxon>Candidatus Magasanikiibacteriota</taxon>
    </lineage>
</organism>
<accession>A0A1F6N2S2</accession>
<dbReference type="Pfam" id="PF02879">
    <property type="entry name" value="PGM_PMM_II"/>
    <property type="match status" value="1"/>
</dbReference>
<evidence type="ECO:0000313" key="11">
    <source>
        <dbReference type="EMBL" id="OGH78172.1"/>
    </source>
</evidence>
<keyword evidence="6" id="KW-0413">Isomerase</keyword>